<dbReference type="AlphaFoldDB" id="A0A517YH09"/>
<dbReference type="InterPro" id="IPR052344">
    <property type="entry name" value="Transposase-related"/>
</dbReference>
<gene>
    <name evidence="1" type="ORF">ETAA8_46280</name>
</gene>
<evidence type="ECO:0000313" key="1">
    <source>
        <dbReference type="EMBL" id="QDU29516.1"/>
    </source>
</evidence>
<proteinExistence type="predicted"/>
<keyword evidence="2" id="KW-1185">Reference proteome</keyword>
<reference evidence="1 2" key="1">
    <citation type="submission" date="2019-02" db="EMBL/GenBank/DDBJ databases">
        <title>Deep-cultivation of Planctomycetes and their phenomic and genomic characterization uncovers novel biology.</title>
        <authorList>
            <person name="Wiegand S."/>
            <person name="Jogler M."/>
            <person name="Boedeker C."/>
            <person name="Pinto D."/>
            <person name="Vollmers J."/>
            <person name="Rivas-Marin E."/>
            <person name="Kohn T."/>
            <person name="Peeters S.H."/>
            <person name="Heuer A."/>
            <person name="Rast P."/>
            <person name="Oberbeckmann S."/>
            <person name="Bunk B."/>
            <person name="Jeske O."/>
            <person name="Meyerdierks A."/>
            <person name="Storesund J.E."/>
            <person name="Kallscheuer N."/>
            <person name="Luecker S."/>
            <person name="Lage O.M."/>
            <person name="Pohl T."/>
            <person name="Merkel B.J."/>
            <person name="Hornburger P."/>
            <person name="Mueller R.-W."/>
            <person name="Bruemmer F."/>
            <person name="Labrenz M."/>
            <person name="Spormann A.M."/>
            <person name="Op den Camp H."/>
            <person name="Overmann J."/>
            <person name="Amann R."/>
            <person name="Jetten M.S.M."/>
            <person name="Mascher T."/>
            <person name="Medema M.H."/>
            <person name="Devos D.P."/>
            <person name="Kaster A.-K."/>
            <person name="Ovreas L."/>
            <person name="Rohde M."/>
            <person name="Galperin M.Y."/>
            <person name="Jogler C."/>
        </authorList>
    </citation>
    <scope>NUCLEOTIDE SEQUENCE [LARGE SCALE GENOMIC DNA]</scope>
    <source>
        <strain evidence="1 2">ETA_A8</strain>
    </source>
</reference>
<organism evidence="1 2">
    <name type="scientific">Anatilimnocola aggregata</name>
    <dbReference type="NCBI Taxonomy" id="2528021"/>
    <lineage>
        <taxon>Bacteria</taxon>
        <taxon>Pseudomonadati</taxon>
        <taxon>Planctomycetota</taxon>
        <taxon>Planctomycetia</taxon>
        <taxon>Pirellulales</taxon>
        <taxon>Pirellulaceae</taxon>
        <taxon>Anatilimnocola</taxon>
    </lineage>
</organism>
<protein>
    <submittedName>
        <fullName evidence="1">Transposase IS66 family protein</fullName>
    </submittedName>
</protein>
<evidence type="ECO:0000313" key="2">
    <source>
        <dbReference type="Proteomes" id="UP000315017"/>
    </source>
</evidence>
<dbReference type="Proteomes" id="UP000315017">
    <property type="component" value="Chromosome"/>
</dbReference>
<name>A0A517YH09_9BACT</name>
<accession>A0A517YH09</accession>
<dbReference type="KEGG" id="aagg:ETAA8_46280"/>
<dbReference type="PANTHER" id="PTHR33678">
    <property type="entry name" value="BLL1576 PROTEIN"/>
    <property type="match status" value="1"/>
</dbReference>
<sequence length="176" mass="19926">MYAELLAQLPQQDRLNVDETGHKDNGKGMWTWCFRAPLFTLFKIDPSRGSEVLVATRSLEFDGVLAAIRELFAIIHRREEYGSEQEFHGALEDQGFEVWTQATFRTPATNNLAEQAIRFVVLVRKVTQGTRSLAGRQWSESIWTAIVTCTQHGRSVFDFLSQTVGAFFSDTPPPTN</sequence>
<dbReference type="EMBL" id="CP036274">
    <property type="protein sequence ID" value="QDU29516.1"/>
    <property type="molecule type" value="Genomic_DNA"/>
</dbReference>
<dbReference type="PANTHER" id="PTHR33678:SF1">
    <property type="entry name" value="BLL1576 PROTEIN"/>
    <property type="match status" value="1"/>
</dbReference>